<keyword evidence="3" id="KW-1185">Reference proteome</keyword>
<gene>
    <name evidence="2" type="ORF">NDU88_001684</name>
</gene>
<reference evidence="2" key="1">
    <citation type="journal article" date="2022" name="bioRxiv">
        <title>Sequencing and chromosome-scale assembly of the giantPleurodeles waltlgenome.</title>
        <authorList>
            <person name="Brown T."/>
            <person name="Elewa A."/>
            <person name="Iarovenko S."/>
            <person name="Subramanian E."/>
            <person name="Araus A.J."/>
            <person name="Petzold A."/>
            <person name="Susuki M."/>
            <person name="Suzuki K.-i.T."/>
            <person name="Hayashi T."/>
            <person name="Toyoda A."/>
            <person name="Oliveira C."/>
            <person name="Osipova E."/>
            <person name="Leigh N.D."/>
            <person name="Simon A."/>
            <person name="Yun M.H."/>
        </authorList>
    </citation>
    <scope>NUCLEOTIDE SEQUENCE</scope>
    <source>
        <strain evidence="2">20211129_DDA</strain>
        <tissue evidence="2">Liver</tissue>
    </source>
</reference>
<feature type="region of interest" description="Disordered" evidence="1">
    <location>
        <begin position="26"/>
        <end position="171"/>
    </location>
</feature>
<protein>
    <submittedName>
        <fullName evidence="2">Uncharacterized protein</fullName>
    </submittedName>
</protein>
<feature type="compositionally biased region" description="Basic and acidic residues" evidence="1">
    <location>
        <begin position="277"/>
        <end position="291"/>
    </location>
</feature>
<dbReference type="AlphaFoldDB" id="A0AAV7LAG9"/>
<proteinExistence type="predicted"/>
<feature type="region of interest" description="Disordered" evidence="1">
    <location>
        <begin position="266"/>
        <end position="291"/>
    </location>
</feature>
<evidence type="ECO:0000313" key="3">
    <source>
        <dbReference type="Proteomes" id="UP001066276"/>
    </source>
</evidence>
<evidence type="ECO:0000256" key="1">
    <source>
        <dbReference type="SAM" id="MobiDB-lite"/>
    </source>
</evidence>
<dbReference type="Proteomes" id="UP001066276">
    <property type="component" value="Chromosome 11"/>
</dbReference>
<name>A0AAV7LAG9_PLEWA</name>
<evidence type="ECO:0000313" key="2">
    <source>
        <dbReference type="EMBL" id="KAJ1088527.1"/>
    </source>
</evidence>
<feature type="compositionally biased region" description="Basic and acidic residues" evidence="1">
    <location>
        <begin position="144"/>
        <end position="160"/>
    </location>
</feature>
<feature type="compositionally biased region" description="Basic residues" evidence="1">
    <location>
        <begin position="124"/>
        <end position="134"/>
    </location>
</feature>
<dbReference type="EMBL" id="JANPWB010000015">
    <property type="protein sequence ID" value="KAJ1088527.1"/>
    <property type="molecule type" value="Genomic_DNA"/>
</dbReference>
<accession>A0AAV7LAG9</accession>
<feature type="compositionally biased region" description="Polar residues" evidence="1">
    <location>
        <begin position="54"/>
        <end position="70"/>
    </location>
</feature>
<comment type="caution">
    <text evidence="2">The sequence shown here is derived from an EMBL/GenBank/DDBJ whole genome shotgun (WGS) entry which is preliminary data.</text>
</comment>
<organism evidence="2 3">
    <name type="scientific">Pleurodeles waltl</name>
    <name type="common">Iberian ribbed newt</name>
    <dbReference type="NCBI Taxonomy" id="8319"/>
    <lineage>
        <taxon>Eukaryota</taxon>
        <taxon>Metazoa</taxon>
        <taxon>Chordata</taxon>
        <taxon>Craniata</taxon>
        <taxon>Vertebrata</taxon>
        <taxon>Euteleostomi</taxon>
        <taxon>Amphibia</taxon>
        <taxon>Batrachia</taxon>
        <taxon>Caudata</taxon>
        <taxon>Salamandroidea</taxon>
        <taxon>Salamandridae</taxon>
        <taxon>Pleurodelinae</taxon>
        <taxon>Pleurodeles</taxon>
    </lineage>
</organism>
<sequence length="291" mass="30845">MVIEPSRGLSGSYLLRVQTSYTRVIRSPHPADCPPERQTDVSSPPLCRGGGHYQQATTPGSGPSVLSASSRRGPGPARAWKEGQRSPSEGRAAPEGHSGHQPPADRCAQSFAVQGGQPPPAGQHARHRHQRTRRPFQEGPGTRARPERRPAWSPHGEGRQGRRATQGISPWPETAPAYLLRLDPEAVQPGCGRAGDAARGDLTSQGRLQEPPYGCPGVSAPATRKSLGGAQGGRSDIALQPLLPRLRRPASSICDTGCVAAHTLRRLGTGSAPVTHESSRLPPDRGEKPPC</sequence>